<accession>D1BV26</accession>
<protein>
    <submittedName>
        <fullName evidence="6">Regulatory protein TetR</fullName>
    </submittedName>
</protein>
<dbReference type="GO" id="GO:0003700">
    <property type="term" value="F:DNA-binding transcription factor activity"/>
    <property type="evidence" value="ECO:0007669"/>
    <property type="project" value="TreeGrafter"/>
</dbReference>
<evidence type="ECO:0000256" key="1">
    <source>
        <dbReference type="ARBA" id="ARBA00023015"/>
    </source>
</evidence>
<gene>
    <name evidence="6" type="ordered locus">Xcel_2247</name>
</gene>
<feature type="domain" description="HTH tetR-type" evidence="5">
    <location>
        <begin position="9"/>
        <end position="69"/>
    </location>
</feature>
<keyword evidence="3" id="KW-0804">Transcription</keyword>
<feature type="DNA-binding region" description="H-T-H motif" evidence="4">
    <location>
        <begin position="32"/>
        <end position="51"/>
    </location>
</feature>
<dbReference type="GO" id="GO:0000976">
    <property type="term" value="F:transcription cis-regulatory region binding"/>
    <property type="evidence" value="ECO:0007669"/>
    <property type="project" value="TreeGrafter"/>
</dbReference>
<dbReference type="InterPro" id="IPR050109">
    <property type="entry name" value="HTH-type_TetR-like_transc_reg"/>
</dbReference>
<dbReference type="Pfam" id="PF00440">
    <property type="entry name" value="TetR_N"/>
    <property type="match status" value="1"/>
</dbReference>
<dbReference type="Gene3D" id="1.10.357.10">
    <property type="entry name" value="Tetracycline Repressor, domain 2"/>
    <property type="match status" value="1"/>
</dbReference>
<dbReference type="AlphaFoldDB" id="D1BV26"/>
<name>D1BV26_XYLCX</name>
<sequence length="184" mass="20188">MRARADAAAASRLRVVHAVIDLAAERLVAEITLDDVAERAGVSVRTVLRHYGDRDGLLDAAIETATAEVMAEREVHGGRDEAVRVVMAHYEKHGALSLRLLAQEDDARMAPVVADAKRVHREWVEASFAADLPADPAAREEVVDLLVVATDVYCWKLLRRDRGQAAPVVEQRMRRLVDLILAGG</sequence>
<dbReference type="InterPro" id="IPR009057">
    <property type="entry name" value="Homeodomain-like_sf"/>
</dbReference>
<proteinExistence type="predicted"/>
<keyword evidence="7" id="KW-1185">Reference proteome</keyword>
<dbReference type="EMBL" id="CP001821">
    <property type="protein sequence ID" value="ACZ31265.1"/>
    <property type="molecule type" value="Genomic_DNA"/>
</dbReference>
<dbReference type="PROSITE" id="PS50977">
    <property type="entry name" value="HTH_TETR_2"/>
    <property type="match status" value="1"/>
</dbReference>
<evidence type="ECO:0000256" key="2">
    <source>
        <dbReference type="ARBA" id="ARBA00023125"/>
    </source>
</evidence>
<evidence type="ECO:0000256" key="4">
    <source>
        <dbReference type="PROSITE-ProRule" id="PRU00335"/>
    </source>
</evidence>
<keyword evidence="1" id="KW-0805">Transcription regulation</keyword>
<reference evidence="6 7" key="2">
    <citation type="journal article" date="2010" name="Stand. Genomic Sci.">
        <title>Complete genome sequence of Xylanimonas cellulosilytica type strain (XIL07).</title>
        <authorList>
            <person name="Foster B."/>
            <person name="Pukall R."/>
            <person name="Abt B."/>
            <person name="Nolan M."/>
            <person name="Glavina Del Rio T."/>
            <person name="Chen F."/>
            <person name="Lucas S."/>
            <person name="Tice H."/>
            <person name="Pitluck S."/>
            <person name="Cheng J.-F."/>
            <person name="Chertkov O."/>
            <person name="Brettin T."/>
            <person name="Han C."/>
            <person name="Detter J.C."/>
            <person name="Bruce D."/>
            <person name="Goodwin L."/>
            <person name="Ivanova N."/>
            <person name="Mavromatis K."/>
            <person name="Pati A."/>
            <person name="Mikhailova N."/>
            <person name="Chen A."/>
            <person name="Palaniappan K."/>
            <person name="Land M."/>
            <person name="Hauser L."/>
            <person name="Chang Y.-J."/>
            <person name="Jeffries C.D."/>
            <person name="Chain P."/>
            <person name="Rohde M."/>
            <person name="Goeker M."/>
            <person name="Bristow J."/>
            <person name="Eisen J.A."/>
            <person name="Markowitz V."/>
            <person name="Hugenholtz P."/>
            <person name="Kyrpides N.C."/>
            <person name="Klenk H.-P."/>
            <person name="Lapidus A."/>
        </authorList>
    </citation>
    <scope>NUCLEOTIDE SEQUENCE [LARGE SCALE GENOMIC DNA]</scope>
    <source>
        <strain evidence="7">DSM 15894 / CECT 5975 / LMG 20990 / XIL07</strain>
    </source>
</reference>
<reference evidence="7" key="1">
    <citation type="submission" date="2009-11" db="EMBL/GenBank/DDBJ databases">
        <title>The complete chromosome of Xylanimonas cellulosilytica DSM 15894.</title>
        <authorList>
            <consortium name="US DOE Joint Genome Institute (JGI-PGF)"/>
            <person name="Lucas S."/>
            <person name="Copeland A."/>
            <person name="Lapidus A."/>
            <person name="Glavina del Rio T."/>
            <person name="Dalin E."/>
            <person name="Tice H."/>
            <person name="Bruce D."/>
            <person name="Goodwin L."/>
            <person name="Pitluck S."/>
            <person name="Kyrpides N."/>
            <person name="Mavromatis K."/>
            <person name="Ivanova N."/>
            <person name="Mikhailova N."/>
            <person name="Foster B."/>
            <person name="Clum A."/>
            <person name="Brettin T."/>
            <person name="Detter J.C."/>
            <person name="Han C."/>
            <person name="Larimer F."/>
            <person name="Land M."/>
            <person name="Hauser L."/>
            <person name="Markowitz V."/>
            <person name="Cheng J.F."/>
            <person name="Hugenholtz P."/>
            <person name="Woyke T."/>
            <person name="Wu D."/>
            <person name="Gehrich-Schroeter G."/>
            <person name="Schneider S."/>
            <person name="Pukall S.R."/>
            <person name="Klenk H.P."/>
            <person name="Eisen J.A."/>
        </authorList>
    </citation>
    <scope>NUCLEOTIDE SEQUENCE [LARGE SCALE GENOMIC DNA]</scope>
    <source>
        <strain evidence="7">DSM 15894 / CECT 5975 / LMG 20990 / XIL07</strain>
    </source>
</reference>
<dbReference type="InterPro" id="IPR001647">
    <property type="entry name" value="HTH_TetR"/>
</dbReference>
<evidence type="ECO:0000313" key="6">
    <source>
        <dbReference type="EMBL" id="ACZ31265.1"/>
    </source>
</evidence>
<dbReference type="PANTHER" id="PTHR30055:SF234">
    <property type="entry name" value="HTH-TYPE TRANSCRIPTIONAL REGULATOR BETI"/>
    <property type="match status" value="1"/>
</dbReference>
<dbReference type="eggNOG" id="COG1309">
    <property type="taxonomic scope" value="Bacteria"/>
</dbReference>
<dbReference type="KEGG" id="xce:Xcel_2247"/>
<evidence type="ECO:0000313" key="7">
    <source>
        <dbReference type="Proteomes" id="UP000002255"/>
    </source>
</evidence>
<dbReference type="SUPFAM" id="SSF46689">
    <property type="entry name" value="Homeodomain-like"/>
    <property type="match status" value="1"/>
</dbReference>
<dbReference type="Proteomes" id="UP000002255">
    <property type="component" value="Chromosome"/>
</dbReference>
<dbReference type="HOGENOM" id="CLU_114509_0_0_11"/>
<evidence type="ECO:0000259" key="5">
    <source>
        <dbReference type="PROSITE" id="PS50977"/>
    </source>
</evidence>
<dbReference type="STRING" id="446471.Xcel_2247"/>
<dbReference type="PANTHER" id="PTHR30055">
    <property type="entry name" value="HTH-TYPE TRANSCRIPTIONAL REGULATOR RUTR"/>
    <property type="match status" value="1"/>
</dbReference>
<organism evidence="6 7">
    <name type="scientific">Xylanimonas cellulosilytica (strain DSM 15894 / JCM 12276 / CECT 5975 / KCTC 9989 / LMG 20990 / NBRC 107835 / XIL07)</name>
    <dbReference type="NCBI Taxonomy" id="446471"/>
    <lineage>
        <taxon>Bacteria</taxon>
        <taxon>Bacillati</taxon>
        <taxon>Actinomycetota</taxon>
        <taxon>Actinomycetes</taxon>
        <taxon>Micrococcales</taxon>
        <taxon>Promicromonosporaceae</taxon>
        <taxon>Xylanimonas</taxon>
    </lineage>
</organism>
<keyword evidence="2 4" id="KW-0238">DNA-binding</keyword>
<evidence type="ECO:0000256" key="3">
    <source>
        <dbReference type="ARBA" id="ARBA00023163"/>
    </source>
</evidence>